<dbReference type="GO" id="GO:0007155">
    <property type="term" value="P:cell adhesion"/>
    <property type="evidence" value="ECO:0007669"/>
    <property type="project" value="UniProtKB-KW"/>
</dbReference>
<keyword evidence="12" id="KW-0472">Membrane</keyword>
<dbReference type="Gene3D" id="2.60.120.10">
    <property type="entry name" value="Jelly Rolls"/>
    <property type="match status" value="1"/>
</dbReference>
<dbReference type="InterPro" id="IPR014710">
    <property type="entry name" value="RmlC-like_jellyroll"/>
</dbReference>
<dbReference type="PROSITE" id="PS50042">
    <property type="entry name" value="CNMP_BINDING_3"/>
    <property type="match status" value="1"/>
</dbReference>
<dbReference type="AlphaFoldDB" id="A0A7S4ABJ3"/>
<evidence type="ECO:0000256" key="11">
    <source>
        <dbReference type="ARBA" id="ARBA00022989"/>
    </source>
</evidence>
<dbReference type="GO" id="GO:0005923">
    <property type="term" value="C:bicellular tight junction"/>
    <property type="evidence" value="ECO:0007669"/>
    <property type="project" value="UniProtKB-SubCell"/>
</dbReference>
<dbReference type="PANTHER" id="PTHR12101">
    <property type="entry name" value="POPEYE DOMAIN CONTAINING PROTEIN"/>
    <property type="match status" value="1"/>
</dbReference>
<evidence type="ECO:0000313" key="16">
    <source>
        <dbReference type="EMBL" id="CAE0710060.1"/>
    </source>
</evidence>
<dbReference type="Pfam" id="PF04831">
    <property type="entry name" value="POPDC1-3"/>
    <property type="match status" value="1"/>
</dbReference>
<evidence type="ECO:0000256" key="6">
    <source>
        <dbReference type="ARBA" id="ARBA00022473"/>
    </source>
</evidence>
<feature type="compositionally biased region" description="Polar residues" evidence="14">
    <location>
        <begin position="318"/>
        <end position="328"/>
    </location>
</feature>
<dbReference type="PANTHER" id="PTHR12101:SF17">
    <property type="entry name" value="BLOOD VESSEL EPICARDIAL SUBSTANCE"/>
    <property type="match status" value="1"/>
</dbReference>
<name>A0A7S4ABJ3_9STRA</name>
<evidence type="ECO:0000256" key="14">
    <source>
        <dbReference type="SAM" id="MobiDB-lite"/>
    </source>
</evidence>
<keyword evidence="10" id="KW-0965">Cell junction</keyword>
<keyword evidence="11" id="KW-1133">Transmembrane helix</keyword>
<evidence type="ECO:0000256" key="10">
    <source>
        <dbReference type="ARBA" id="ARBA00022949"/>
    </source>
</evidence>
<evidence type="ECO:0000256" key="13">
    <source>
        <dbReference type="ARBA" id="ARBA00023180"/>
    </source>
</evidence>
<evidence type="ECO:0000256" key="1">
    <source>
        <dbReference type="ARBA" id="ARBA00004124"/>
    </source>
</evidence>
<evidence type="ECO:0000256" key="4">
    <source>
        <dbReference type="ARBA" id="ARBA00007146"/>
    </source>
</evidence>
<keyword evidence="9" id="KW-0130">Cell adhesion</keyword>
<dbReference type="GO" id="GO:0030552">
    <property type="term" value="F:cAMP binding"/>
    <property type="evidence" value="ECO:0007669"/>
    <property type="project" value="TreeGrafter"/>
</dbReference>
<proteinExistence type="inferred from homology"/>
<keyword evidence="7" id="KW-1003">Cell membrane</keyword>
<keyword evidence="13" id="KW-0325">Glycoprotein</keyword>
<protein>
    <recommendedName>
        <fullName evidence="15">Cyclic nucleotide-binding domain-containing protein</fullName>
    </recommendedName>
</protein>
<dbReference type="InterPro" id="IPR000595">
    <property type="entry name" value="cNMP-bd_dom"/>
</dbReference>
<evidence type="ECO:0000256" key="5">
    <source>
        <dbReference type="ARBA" id="ARBA00022427"/>
    </source>
</evidence>
<comment type="subcellular location">
    <subcellularLocation>
        <location evidence="3">Cell junction</location>
        <location evidence="3">Tight junction</location>
    </subcellularLocation>
    <subcellularLocation>
        <location evidence="1">Lateral cell membrane</location>
    </subcellularLocation>
    <subcellularLocation>
        <location evidence="2">Membrane</location>
        <topology evidence="2">Multi-pass membrane protein</topology>
    </subcellularLocation>
</comment>
<comment type="similarity">
    <text evidence="4">Belongs to the popeye family.</text>
</comment>
<dbReference type="InterPro" id="IPR055272">
    <property type="entry name" value="POPDC1-3_dom"/>
</dbReference>
<keyword evidence="5" id="KW-0796">Tight junction</keyword>
<dbReference type="InterPro" id="IPR006916">
    <property type="entry name" value="POPDC1-3"/>
</dbReference>
<organism evidence="16">
    <name type="scientific">Pseudo-nitzschia australis</name>
    <dbReference type="NCBI Taxonomy" id="44445"/>
    <lineage>
        <taxon>Eukaryota</taxon>
        <taxon>Sar</taxon>
        <taxon>Stramenopiles</taxon>
        <taxon>Ochrophyta</taxon>
        <taxon>Bacillariophyta</taxon>
        <taxon>Bacillariophyceae</taxon>
        <taxon>Bacillariophycidae</taxon>
        <taxon>Bacillariales</taxon>
        <taxon>Bacillariaceae</taxon>
        <taxon>Pseudo-nitzschia</taxon>
    </lineage>
</organism>
<evidence type="ECO:0000259" key="15">
    <source>
        <dbReference type="PROSITE" id="PS50042"/>
    </source>
</evidence>
<evidence type="ECO:0000256" key="9">
    <source>
        <dbReference type="ARBA" id="ARBA00022889"/>
    </source>
</evidence>
<evidence type="ECO:0000256" key="12">
    <source>
        <dbReference type="ARBA" id="ARBA00023136"/>
    </source>
</evidence>
<evidence type="ECO:0000256" key="7">
    <source>
        <dbReference type="ARBA" id="ARBA00022475"/>
    </source>
</evidence>
<evidence type="ECO:0000256" key="8">
    <source>
        <dbReference type="ARBA" id="ARBA00022692"/>
    </source>
</evidence>
<dbReference type="SUPFAM" id="SSF51206">
    <property type="entry name" value="cAMP-binding domain-like"/>
    <property type="match status" value="1"/>
</dbReference>
<reference evidence="16" key="1">
    <citation type="submission" date="2021-01" db="EMBL/GenBank/DDBJ databases">
        <authorList>
            <person name="Corre E."/>
            <person name="Pelletier E."/>
            <person name="Niang G."/>
            <person name="Scheremetjew M."/>
            <person name="Finn R."/>
            <person name="Kale V."/>
            <person name="Holt S."/>
            <person name="Cochrane G."/>
            <person name="Meng A."/>
            <person name="Brown T."/>
            <person name="Cohen L."/>
        </authorList>
    </citation>
    <scope>NUCLEOTIDE SEQUENCE</scope>
    <source>
        <strain evidence="16">10249 10 AB</strain>
    </source>
</reference>
<evidence type="ECO:0000256" key="2">
    <source>
        <dbReference type="ARBA" id="ARBA00004141"/>
    </source>
</evidence>
<keyword evidence="8" id="KW-0812">Transmembrane</keyword>
<keyword evidence="6" id="KW-0217">Developmental protein</keyword>
<gene>
    <name evidence="16" type="ORF">PAUS00366_LOCUS2780</name>
</gene>
<dbReference type="EMBL" id="HBIX01003595">
    <property type="protein sequence ID" value="CAE0710060.1"/>
    <property type="molecule type" value="Transcribed_RNA"/>
</dbReference>
<feature type="region of interest" description="Disordered" evidence="14">
    <location>
        <begin position="299"/>
        <end position="328"/>
    </location>
</feature>
<dbReference type="GO" id="GO:0016328">
    <property type="term" value="C:lateral plasma membrane"/>
    <property type="evidence" value="ECO:0007669"/>
    <property type="project" value="UniProtKB-SubCell"/>
</dbReference>
<accession>A0A7S4ABJ3</accession>
<feature type="domain" description="Cyclic nucleotide-binding" evidence="15">
    <location>
        <begin position="205"/>
        <end position="300"/>
    </location>
</feature>
<feature type="compositionally biased region" description="Basic and acidic residues" evidence="14">
    <location>
        <begin position="299"/>
        <end position="313"/>
    </location>
</feature>
<dbReference type="InterPro" id="IPR018490">
    <property type="entry name" value="cNMP-bd_dom_sf"/>
</dbReference>
<sequence length="426" mass="48392">MVKSKILERFLRSGYFGIFPRAVEDILRVKPSIPRSYQKHSFGKRQPKFLKGVGRDGNYYRLNIPPRKRLLPDIPKLPKGQNTPQPLTVPPIRPESAADIKGYKRKLLEWLQDNLPVLILNFGSMCTLLAFTRSDILELRTLSVTGNFCFITYALRQKIILWPNVFWSALFASVNSWKSYQILDERNASVSMTEDEEKTFVDFFMPHGVTPKQFERIGKSAKVFNLKKSEPLIQKGEKPHSVYLIVEGSTNALILGRRLTAASTTIKTKGDQMEGGDSGAWAGEMAFLKQFWEKEQRSITQQNEEKATVEPNKRTTKPLDSNTTVKSKPSNGGISEAYIYSIIATEDCTVMSWSFEEMEDLMKSSTDLRSALTRAMSSALVGKVINLTVSRSNTRVPWLEWLKDWNSNDGTSVQVENNFRLAEDRG</sequence>
<evidence type="ECO:0000256" key="3">
    <source>
        <dbReference type="ARBA" id="ARBA00004435"/>
    </source>
</evidence>